<protein>
    <submittedName>
        <fullName evidence="1">Uncharacterized protein</fullName>
    </submittedName>
</protein>
<comment type="caution">
    <text evidence="1">The sequence shown here is derived from an EMBL/GenBank/DDBJ whole genome shotgun (WGS) entry which is preliminary data.</text>
</comment>
<reference evidence="1 2" key="1">
    <citation type="submission" date="2020-09" db="EMBL/GenBank/DDBJ databases">
        <title>De no assembly of potato wild relative species, Solanum commersonii.</title>
        <authorList>
            <person name="Cho K."/>
        </authorList>
    </citation>
    <scope>NUCLEOTIDE SEQUENCE [LARGE SCALE GENOMIC DNA]</scope>
    <source>
        <strain evidence="1">LZ3.2</strain>
        <tissue evidence="1">Leaf</tissue>
    </source>
</reference>
<gene>
    <name evidence="1" type="ORF">H5410_055993</name>
</gene>
<dbReference type="OrthoDB" id="1266166at2759"/>
<keyword evidence="2" id="KW-1185">Reference proteome</keyword>
<proteinExistence type="predicted"/>
<organism evidence="1 2">
    <name type="scientific">Solanum commersonii</name>
    <name type="common">Commerson's wild potato</name>
    <name type="synonym">Commerson's nightshade</name>
    <dbReference type="NCBI Taxonomy" id="4109"/>
    <lineage>
        <taxon>Eukaryota</taxon>
        <taxon>Viridiplantae</taxon>
        <taxon>Streptophyta</taxon>
        <taxon>Embryophyta</taxon>
        <taxon>Tracheophyta</taxon>
        <taxon>Spermatophyta</taxon>
        <taxon>Magnoliopsida</taxon>
        <taxon>eudicotyledons</taxon>
        <taxon>Gunneridae</taxon>
        <taxon>Pentapetalae</taxon>
        <taxon>asterids</taxon>
        <taxon>lamiids</taxon>
        <taxon>Solanales</taxon>
        <taxon>Solanaceae</taxon>
        <taxon>Solanoideae</taxon>
        <taxon>Solaneae</taxon>
        <taxon>Solanum</taxon>
    </lineage>
</organism>
<dbReference type="EMBL" id="JACXVP010000011">
    <property type="protein sequence ID" value="KAG5575859.1"/>
    <property type="molecule type" value="Genomic_DNA"/>
</dbReference>
<sequence length="109" mass="12694">METPRPSNKINLDEIQDYSIVTITQRNQRLMKVTERGRSAYVPPMGNTEIFRKQHEMSHPLIQNVVLPWMIPISTKFHSFYSNVGFLRGGIAMMQVKEKRIKLSKCESN</sequence>
<dbReference type="AlphaFoldDB" id="A0A9J5WJ21"/>
<evidence type="ECO:0000313" key="1">
    <source>
        <dbReference type="EMBL" id="KAG5575859.1"/>
    </source>
</evidence>
<accession>A0A9J5WJ21</accession>
<dbReference type="Proteomes" id="UP000824120">
    <property type="component" value="Chromosome 11"/>
</dbReference>
<name>A0A9J5WJ21_SOLCO</name>
<evidence type="ECO:0000313" key="2">
    <source>
        <dbReference type="Proteomes" id="UP000824120"/>
    </source>
</evidence>